<dbReference type="RefSeq" id="WP_008848357.1">
    <property type="nucleotide sequence ID" value="NZ_AOJH01000052.1"/>
</dbReference>
<dbReference type="PANTHER" id="PTHR30136">
    <property type="entry name" value="HELIX-TURN-HELIX TRANSCRIPTIONAL REGULATOR, ICLR FAMILY"/>
    <property type="match status" value="1"/>
</dbReference>
<dbReference type="Gene3D" id="3.30.450.40">
    <property type="match status" value="1"/>
</dbReference>
<reference evidence="6 7" key="1">
    <citation type="journal article" date="2014" name="PLoS Genet.">
        <title>Phylogenetically driven sequencing of extremely halophilic archaea reveals strategies for static and dynamic osmo-response.</title>
        <authorList>
            <person name="Becker E.A."/>
            <person name="Seitzer P.M."/>
            <person name="Tritt A."/>
            <person name="Larsen D."/>
            <person name="Krusor M."/>
            <person name="Yao A.I."/>
            <person name="Wu D."/>
            <person name="Madern D."/>
            <person name="Eisen J.A."/>
            <person name="Darling A.E."/>
            <person name="Facciotti M.T."/>
        </authorList>
    </citation>
    <scope>NUCLEOTIDE SEQUENCE [LARGE SCALE GENOMIC DNA]</scope>
    <source>
        <strain evidence="6 7">JCM 14978</strain>
    </source>
</reference>
<dbReference type="InterPro" id="IPR005471">
    <property type="entry name" value="Tscrpt_reg_IclR_N"/>
</dbReference>
<dbReference type="PROSITE" id="PS51077">
    <property type="entry name" value="HTH_ICLR"/>
    <property type="match status" value="1"/>
</dbReference>
<gene>
    <name evidence="6" type="ORF">C468_08174</name>
</gene>
<dbReference type="EMBL" id="AOJH01000052">
    <property type="protein sequence ID" value="EMA64865.1"/>
    <property type="molecule type" value="Genomic_DNA"/>
</dbReference>
<keyword evidence="1" id="KW-0805">Transcription regulation</keyword>
<feature type="domain" description="HTH iclR-type" evidence="4">
    <location>
        <begin position="11"/>
        <end position="70"/>
    </location>
</feature>
<dbReference type="STRING" id="1230456.C468_08174"/>
<dbReference type="GO" id="GO:0045892">
    <property type="term" value="P:negative regulation of DNA-templated transcription"/>
    <property type="evidence" value="ECO:0007669"/>
    <property type="project" value="TreeGrafter"/>
</dbReference>
<accession>M0P7Q2</accession>
<dbReference type="PROSITE" id="PS51078">
    <property type="entry name" value="ICLR_ED"/>
    <property type="match status" value="1"/>
</dbReference>
<dbReference type="SMART" id="SM00346">
    <property type="entry name" value="HTH_ICLR"/>
    <property type="match status" value="1"/>
</dbReference>
<evidence type="ECO:0000256" key="2">
    <source>
        <dbReference type="ARBA" id="ARBA00023125"/>
    </source>
</evidence>
<comment type="caution">
    <text evidence="6">The sequence shown here is derived from an EMBL/GenBank/DDBJ whole genome shotgun (WGS) entry which is preliminary data.</text>
</comment>
<sequence>MGLDKPPKRSVKTATTVFGIIEYLLEAGGADVAEIADAQGMARSTVHNHLATLSNLEYVVKADGTYRLSLKFLNHGMLVREELPLTQVAPPIIEQLSAETGEVSWIIVEEHGRAVYLLKETGENAVKTRGYVGKRTTMHDIAAGKAILAHLPEQKVTDIIETYGLPRRSENTITDEEALYSELETVRERGYAINKGETTKKVWAMASPIMKHDSVCGAVGVAGPKHRMSGERFTDSMPAKVLEAADTIELELEYQ</sequence>
<evidence type="ECO:0000313" key="6">
    <source>
        <dbReference type="EMBL" id="EMA64865.1"/>
    </source>
</evidence>
<dbReference type="InterPro" id="IPR014757">
    <property type="entry name" value="Tscrpt_reg_IclR_C"/>
</dbReference>
<evidence type="ECO:0000313" key="7">
    <source>
        <dbReference type="Proteomes" id="UP000011546"/>
    </source>
</evidence>
<dbReference type="Pfam" id="PF09339">
    <property type="entry name" value="HTH_IclR"/>
    <property type="match status" value="1"/>
</dbReference>
<dbReference type="OrthoDB" id="14763at2157"/>
<dbReference type="PATRIC" id="fig|1230456.3.peg.1613"/>
<dbReference type="InterPro" id="IPR036388">
    <property type="entry name" value="WH-like_DNA-bd_sf"/>
</dbReference>
<dbReference type="GO" id="GO:0003700">
    <property type="term" value="F:DNA-binding transcription factor activity"/>
    <property type="evidence" value="ECO:0007669"/>
    <property type="project" value="TreeGrafter"/>
</dbReference>
<dbReference type="Gene3D" id="1.10.10.10">
    <property type="entry name" value="Winged helix-like DNA-binding domain superfamily/Winged helix DNA-binding domain"/>
    <property type="match status" value="1"/>
</dbReference>
<name>M0P7Q2_9EURY</name>
<organism evidence="6 7">
    <name type="scientific">Halorubrum kocurii JCM 14978</name>
    <dbReference type="NCBI Taxonomy" id="1230456"/>
    <lineage>
        <taxon>Archaea</taxon>
        <taxon>Methanobacteriati</taxon>
        <taxon>Methanobacteriota</taxon>
        <taxon>Stenosarchaea group</taxon>
        <taxon>Halobacteria</taxon>
        <taxon>Halobacteriales</taxon>
        <taxon>Haloferacaceae</taxon>
        <taxon>Halorubrum</taxon>
    </lineage>
</organism>
<dbReference type="InterPro" id="IPR050707">
    <property type="entry name" value="HTH_MetabolicPath_Reg"/>
</dbReference>
<dbReference type="GO" id="GO:0003677">
    <property type="term" value="F:DNA binding"/>
    <property type="evidence" value="ECO:0007669"/>
    <property type="project" value="UniProtKB-KW"/>
</dbReference>
<dbReference type="InterPro" id="IPR029016">
    <property type="entry name" value="GAF-like_dom_sf"/>
</dbReference>
<proteinExistence type="predicted"/>
<evidence type="ECO:0000259" key="5">
    <source>
        <dbReference type="PROSITE" id="PS51078"/>
    </source>
</evidence>
<keyword evidence="3" id="KW-0804">Transcription</keyword>
<protein>
    <submittedName>
        <fullName evidence="6">IclR family transcriptional regulator</fullName>
    </submittedName>
</protein>
<dbReference type="SUPFAM" id="SSF46785">
    <property type="entry name" value="Winged helix' DNA-binding domain"/>
    <property type="match status" value="1"/>
</dbReference>
<dbReference type="Proteomes" id="UP000011546">
    <property type="component" value="Unassembled WGS sequence"/>
</dbReference>
<dbReference type="Pfam" id="PF01614">
    <property type="entry name" value="IclR_C"/>
    <property type="match status" value="1"/>
</dbReference>
<evidence type="ECO:0000259" key="4">
    <source>
        <dbReference type="PROSITE" id="PS51077"/>
    </source>
</evidence>
<keyword evidence="7" id="KW-1185">Reference proteome</keyword>
<feature type="domain" description="IclR-ED" evidence="5">
    <location>
        <begin position="71"/>
        <end position="254"/>
    </location>
</feature>
<evidence type="ECO:0000256" key="1">
    <source>
        <dbReference type="ARBA" id="ARBA00023015"/>
    </source>
</evidence>
<dbReference type="PANTHER" id="PTHR30136:SF35">
    <property type="entry name" value="HTH-TYPE TRANSCRIPTIONAL REGULATOR RV1719"/>
    <property type="match status" value="1"/>
</dbReference>
<dbReference type="InterPro" id="IPR036390">
    <property type="entry name" value="WH_DNA-bd_sf"/>
</dbReference>
<dbReference type="SUPFAM" id="SSF55781">
    <property type="entry name" value="GAF domain-like"/>
    <property type="match status" value="1"/>
</dbReference>
<evidence type="ECO:0000256" key="3">
    <source>
        <dbReference type="ARBA" id="ARBA00023163"/>
    </source>
</evidence>
<dbReference type="AlphaFoldDB" id="M0P7Q2"/>
<keyword evidence="2" id="KW-0238">DNA-binding</keyword>